<gene>
    <name evidence="9" type="ORF">PEPS_41690</name>
</gene>
<protein>
    <submittedName>
        <fullName evidence="9">Membrane protein</fullName>
    </submittedName>
</protein>
<dbReference type="CDD" id="cd08977">
    <property type="entry name" value="SusD"/>
    <property type="match status" value="1"/>
</dbReference>
<reference evidence="9 10" key="1">
    <citation type="submission" date="2021-12" db="EMBL/GenBank/DDBJ databases">
        <title>Genome sequencing of bacteria with rrn-lacking chromosome and rrn-plasmid.</title>
        <authorList>
            <person name="Anda M."/>
            <person name="Iwasaki W."/>
        </authorList>
    </citation>
    <scope>NUCLEOTIDE SEQUENCE [LARGE SCALE GENOMIC DNA]</scope>
    <source>
        <strain evidence="9 10">NBRC 101262</strain>
        <plasmid evidence="9 10">pPP4</plasmid>
    </source>
</reference>
<evidence type="ECO:0000256" key="4">
    <source>
        <dbReference type="ARBA" id="ARBA00023136"/>
    </source>
</evidence>
<evidence type="ECO:0000256" key="6">
    <source>
        <dbReference type="SAM" id="SignalP"/>
    </source>
</evidence>
<evidence type="ECO:0000256" key="1">
    <source>
        <dbReference type="ARBA" id="ARBA00004442"/>
    </source>
</evidence>
<evidence type="ECO:0000313" key="9">
    <source>
        <dbReference type="EMBL" id="BDD01889.1"/>
    </source>
</evidence>
<dbReference type="InterPro" id="IPR033985">
    <property type="entry name" value="SusD-like_N"/>
</dbReference>
<evidence type="ECO:0000259" key="7">
    <source>
        <dbReference type="Pfam" id="PF07980"/>
    </source>
</evidence>
<evidence type="ECO:0000256" key="2">
    <source>
        <dbReference type="ARBA" id="ARBA00006275"/>
    </source>
</evidence>
<geneLocation type="plasmid" evidence="9 10">
    <name>pPP4</name>
</geneLocation>
<dbReference type="SUPFAM" id="SSF48452">
    <property type="entry name" value="TPR-like"/>
    <property type="match status" value="1"/>
</dbReference>
<keyword evidence="4" id="KW-0472">Membrane</keyword>
<accession>A0ABN6LJV6</accession>
<name>A0ABN6LJV6_9BACT</name>
<keyword evidence="9" id="KW-0614">Plasmid</keyword>
<evidence type="ECO:0000313" key="10">
    <source>
        <dbReference type="Proteomes" id="UP001354989"/>
    </source>
</evidence>
<organism evidence="9 10">
    <name type="scientific">Persicobacter psychrovividus</name>
    <dbReference type="NCBI Taxonomy" id="387638"/>
    <lineage>
        <taxon>Bacteria</taxon>
        <taxon>Pseudomonadati</taxon>
        <taxon>Bacteroidota</taxon>
        <taxon>Cytophagia</taxon>
        <taxon>Cytophagales</taxon>
        <taxon>Persicobacteraceae</taxon>
        <taxon>Persicobacter</taxon>
    </lineage>
</organism>
<keyword evidence="10" id="KW-1185">Reference proteome</keyword>
<dbReference type="Proteomes" id="UP001354989">
    <property type="component" value="Plasmid pPP4"/>
</dbReference>
<keyword evidence="3 6" id="KW-0732">Signal</keyword>
<feature type="domain" description="RagB/SusD" evidence="7">
    <location>
        <begin position="314"/>
        <end position="508"/>
    </location>
</feature>
<dbReference type="Gene3D" id="1.25.40.390">
    <property type="match status" value="1"/>
</dbReference>
<dbReference type="InterPro" id="IPR011990">
    <property type="entry name" value="TPR-like_helical_dom_sf"/>
</dbReference>
<evidence type="ECO:0000256" key="3">
    <source>
        <dbReference type="ARBA" id="ARBA00022729"/>
    </source>
</evidence>
<dbReference type="EMBL" id="AP025296">
    <property type="protein sequence ID" value="BDD01889.1"/>
    <property type="molecule type" value="Genomic_DNA"/>
</dbReference>
<evidence type="ECO:0000256" key="5">
    <source>
        <dbReference type="ARBA" id="ARBA00023237"/>
    </source>
</evidence>
<dbReference type="InterPro" id="IPR012944">
    <property type="entry name" value="SusD_RagB_dom"/>
</dbReference>
<dbReference type="RefSeq" id="WP_338399092.1">
    <property type="nucleotide sequence ID" value="NZ_AP025296.1"/>
</dbReference>
<feature type="domain" description="SusD-like N-terminal" evidence="8">
    <location>
        <begin position="54"/>
        <end position="224"/>
    </location>
</feature>
<keyword evidence="5" id="KW-0998">Cell outer membrane</keyword>
<sequence length="510" mass="58801">MKKIRIILFSCLFVCATFSACDSFLEVPNKTLIAQDDYFQTDGDLLKMLSTSYSNLQDVRIYANYYWKQRGLLTNDVFTIETDADLAGNYRFDFLLSSGELQGLWSSHYKGIRRANMVIREVPEVVEDAELVARVKAEAKALRALFYFQLIQQWDFIPLRTTENMDEFAVPQVDIDAIYDFVITDLQEIIDANALPAAYDGSVNNERGRLSIWFAKGLLGKIYLFKNEMDKAAPLFKDIIDNGGFQLTPSTEDIWNVNNRFSNENIFEVLYDRDVGGGNFWFDDGVESSEGTQRNIWLEAMGDIGGYQNLRPTDEFISTFEENDFRLKAFIRQKGDTIYYRNPRVVGGEPEEMLSDREDPVIAKGHTSEPLNAIGNNESFPIMRLADIYLMYAETQVGKNEVDAKKYIDMVRDRAFYNPWRDEILPHPSTQNLMDGGKTLLQIIQSERRKELCFEGHRYNDLRRWGMLNTLVDYNTGKPRFIDGRDYYPVPQKEIDKSGGVIMQSPNYTL</sequence>
<comment type="similarity">
    <text evidence="2">Belongs to the SusD family.</text>
</comment>
<comment type="subcellular location">
    <subcellularLocation>
        <location evidence="1">Cell outer membrane</location>
    </subcellularLocation>
</comment>
<feature type="chain" id="PRO_5047400863" evidence="6">
    <location>
        <begin position="21"/>
        <end position="510"/>
    </location>
</feature>
<feature type="signal peptide" evidence="6">
    <location>
        <begin position="1"/>
        <end position="20"/>
    </location>
</feature>
<evidence type="ECO:0000259" key="8">
    <source>
        <dbReference type="Pfam" id="PF14322"/>
    </source>
</evidence>
<dbReference type="Pfam" id="PF14322">
    <property type="entry name" value="SusD-like_3"/>
    <property type="match status" value="1"/>
</dbReference>
<dbReference type="Pfam" id="PF07980">
    <property type="entry name" value="SusD_RagB"/>
    <property type="match status" value="1"/>
</dbReference>
<proteinExistence type="inferred from homology"/>